<dbReference type="PANTHER" id="PTHR34301">
    <property type="entry name" value="DNA-BINDING PROTEIN-RELATED"/>
    <property type="match status" value="1"/>
</dbReference>
<evidence type="ECO:0000259" key="1">
    <source>
        <dbReference type="SMART" id="SM00382"/>
    </source>
</evidence>
<dbReference type="SUPFAM" id="SSF52540">
    <property type="entry name" value="P-loop containing nucleoside triphosphate hydrolases"/>
    <property type="match status" value="1"/>
</dbReference>
<dbReference type="SMART" id="SM00382">
    <property type="entry name" value="AAA"/>
    <property type="match status" value="1"/>
</dbReference>
<dbReference type="RefSeq" id="WP_188757138.1">
    <property type="nucleotide sequence ID" value="NZ_BMJY01000021.1"/>
</dbReference>
<proteinExistence type="predicted"/>
<feature type="domain" description="AAA+ ATPase" evidence="1">
    <location>
        <begin position="39"/>
        <end position="249"/>
    </location>
</feature>
<accession>A0A917MN35</accession>
<dbReference type="EMBL" id="BMJY01000021">
    <property type="protein sequence ID" value="GGH50470.1"/>
    <property type="molecule type" value="Genomic_DNA"/>
</dbReference>
<name>A0A917MN35_9MICO</name>
<sequence length="409" mass="43753">MQLNPYTPSDRPRVFVGREQERTRLRDRLARVIAYGEMMGPLTIVTGPRGLGKTSLLRDVADRAASDGFVVAWSAGIKQQPFLTDVVDRVTRALQRADVGPRDSRSKRRIEELGLEVNLGIAKVSAKLGTAPGADERDRPAPALLGPLEDFLHETSTMIRQRGGAGLLVVIDELHAPLESRSAREYAPDQRAQTDAAVLLNVVQNMGAERERYPVAVVGAGLPQTKELLTRAATFGERVDEMVLSGLGPEASAAVLTEPARQLGVTWEADALEAAVAGAGGYPQALQIVGSAAWEAARPENGDAISLAHVAAGRAAAQAAMDSLFLSRWRVASETERAFLRAMASLPGASVRRGAIAAQLGVPTESLGVTRQSLINKGLIEAPAHGRLRFTIPGFSEFVRTQSGDVRRP</sequence>
<dbReference type="AlphaFoldDB" id="A0A917MN35"/>
<gene>
    <name evidence="2" type="ORF">GCM10010921_29250</name>
</gene>
<dbReference type="Proteomes" id="UP000657592">
    <property type="component" value="Unassembled WGS sequence"/>
</dbReference>
<evidence type="ECO:0000313" key="2">
    <source>
        <dbReference type="EMBL" id="GGH50470.1"/>
    </source>
</evidence>
<comment type="caution">
    <text evidence="2">The sequence shown here is derived from an EMBL/GenBank/DDBJ whole genome shotgun (WGS) entry which is preliminary data.</text>
</comment>
<dbReference type="PANTHER" id="PTHR34301:SF8">
    <property type="entry name" value="ATPASE DOMAIN-CONTAINING PROTEIN"/>
    <property type="match status" value="1"/>
</dbReference>
<reference evidence="2" key="1">
    <citation type="journal article" date="2014" name="Int. J. Syst. Evol. Microbiol.">
        <title>Complete genome sequence of Corynebacterium casei LMG S-19264T (=DSM 44701T), isolated from a smear-ripened cheese.</title>
        <authorList>
            <consortium name="US DOE Joint Genome Institute (JGI-PGF)"/>
            <person name="Walter F."/>
            <person name="Albersmeier A."/>
            <person name="Kalinowski J."/>
            <person name="Ruckert C."/>
        </authorList>
    </citation>
    <scope>NUCLEOTIDE SEQUENCE</scope>
    <source>
        <strain evidence="2">CGMCC 1.15794</strain>
    </source>
</reference>
<keyword evidence="3" id="KW-1185">Reference proteome</keyword>
<protein>
    <recommendedName>
        <fullName evidence="1">AAA+ ATPase domain-containing protein</fullName>
    </recommendedName>
</protein>
<evidence type="ECO:0000313" key="3">
    <source>
        <dbReference type="Proteomes" id="UP000657592"/>
    </source>
</evidence>
<dbReference type="InterPro" id="IPR027417">
    <property type="entry name" value="P-loop_NTPase"/>
</dbReference>
<organism evidence="2 3">
    <name type="scientific">Microbacterium album</name>
    <dbReference type="NCBI Taxonomy" id="2053191"/>
    <lineage>
        <taxon>Bacteria</taxon>
        <taxon>Bacillati</taxon>
        <taxon>Actinomycetota</taxon>
        <taxon>Actinomycetes</taxon>
        <taxon>Micrococcales</taxon>
        <taxon>Microbacteriaceae</taxon>
        <taxon>Microbacterium</taxon>
    </lineage>
</organism>
<dbReference type="InterPro" id="IPR041664">
    <property type="entry name" value="AAA_16"/>
</dbReference>
<dbReference type="Pfam" id="PF13191">
    <property type="entry name" value="AAA_16"/>
    <property type="match status" value="1"/>
</dbReference>
<dbReference type="InterPro" id="IPR003593">
    <property type="entry name" value="AAA+_ATPase"/>
</dbReference>
<reference evidence="2" key="2">
    <citation type="submission" date="2020-09" db="EMBL/GenBank/DDBJ databases">
        <authorList>
            <person name="Sun Q."/>
            <person name="Zhou Y."/>
        </authorList>
    </citation>
    <scope>NUCLEOTIDE SEQUENCE</scope>
    <source>
        <strain evidence="2">CGMCC 1.15794</strain>
    </source>
</reference>
<dbReference type="Gene3D" id="3.40.50.300">
    <property type="entry name" value="P-loop containing nucleotide triphosphate hydrolases"/>
    <property type="match status" value="1"/>
</dbReference>